<proteinExistence type="predicted"/>
<dbReference type="EMBL" id="JAXCGZ010020886">
    <property type="protein sequence ID" value="KAK7063295.1"/>
    <property type="molecule type" value="Genomic_DNA"/>
</dbReference>
<organism evidence="1 2">
    <name type="scientific">Halocaridina rubra</name>
    <name type="common">Hawaiian red shrimp</name>
    <dbReference type="NCBI Taxonomy" id="373956"/>
    <lineage>
        <taxon>Eukaryota</taxon>
        <taxon>Metazoa</taxon>
        <taxon>Ecdysozoa</taxon>
        <taxon>Arthropoda</taxon>
        <taxon>Crustacea</taxon>
        <taxon>Multicrustacea</taxon>
        <taxon>Malacostraca</taxon>
        <taxon>Eumalacostraca</taxon>
        <taxon>Eucarida</taxon>
        <taxon>Decapoda</taxon>
        <taxon>Pleocyemata</taxon>
        <taxon>Caridea</taxon>
        <taxon>Atyoidea</taxon>
        <taxon>Atyidae</taxon>
        <taxon>Halocaridina</taxon>
    </lineage>
</organism>
<gene>
    <name evidence="1" type="primary">RAB3GAP1_2</name>
    <name evidence="1" type="ORF">SK128_012551</name>
</gene>
<dbReference type="PANTHER" id="PTHR21422">
    <property type="entry name" value="RAB3 GTPASE-ACTIVATING PROTEIN CATALYTIC SUBUNIT"/>
    <property type="match status" value="1"/>
</dbReference>
<name>A0AAN8ZVA7_HALRR</name>
<sequence>MATQYAEDQEVFEIVDFTTASEWERFIAAVEEAVHEWRLTGEKLMSTLSKGQLATATWSEKSVTIKFADFPFKMTHHCMVTENAESPPEETEPRA</sequence>
<accession>A0AAN8ZVA7</accession>
<dbReference type="PANTHER" id="PTHR21422:SF9">
    <property type="entry name" value="RAB3 GTPASE-ACTIVATING PROTEIN CATALYTIC SUBUNIT"/>
    <property type="match status" value="1"/>
</dbReference>
<evidence type="ECO:0000313" key="2">
    <source>
        <dbReference type="Proteomes" id="UP001381693"/>
    </source>
</evidence>
<dbReference type="InterPro" id="IPR045700">
    <property type="entry name" value="Rab3GAP1"/>
</dbReference>
<protein>
    <submittedName>
        <fullName evidence="1">Rab3 GTPase-activating protein catalytic subunit</fullName>
    </submittedName>
</protein>
<dbReference type="Proteomes" id="UP001381693">
    <property type="component" value="Unassembled WGS sequence"/>
</dbReference>
<evidence type="ECO:0000313" key="1">
    <source>
        <dbReference type="EMBL" id="KAK7063295.1"/>
    </source>
</evidence>
<comment type="caution">
    <text evidence="1">The sequence shown here is derived from an EMBL/GenBank/DDBJ whole genome shotgun (WGS) entry which is preliminary data.</text>
</comment>
<reference evidence="1 2" key="1">
    <citation type="submission" date="2023-11" db="EMBL/GenBank/DDBJ databases">
        <title>Halocaridina rubra genome assembly.</title>
        <authorList>
            <person name="Smith C."/>
        </authorList>
    </citation>
    <scope>NUCLEOTIDE SEQUENCE [LARGE SCALE GENOMIC DNA]</scope>
    <source>
        <strain evidence="1">EP-1</strain>
        <tissue evidence="1">Whole</tissue>
    </source>
</reference>
<feature type="non-terminal residue" evidence="1">
    <location>
        <position position="95"/>
    </location>
</feature>
<keyword evidence="2" id="KW-1185">Reference proteome</keyword>
<dbReference type="AlphaFoldDB" id="A0AAN8ZVA7"/>
<dbReference type="GO" id="GO:0005096">
    <property type="term" value="F:GTPase activator activity"/>
    <property type="evidence" value="ECO:0007669"/>
    <property type="project" value="InterPro"/>
</dbReference>